<reference evidence="1 2" key="1">
    <citation type="journal article" date="2015" name="Sci. Rep.">
        <title>Chromosome-level genome map provides insights into diverse defense mechanisms in the medicinal fungus Ganoderma sinense.</title>
        <authorList>
            <person name="Zhu Y."/>
            <person name="Xu J."/>
            <person name="Sun C."/>
            <person name="Zhou S."/>
            <person name="Xu H."/>
            <person name="Nelson D.R."/>
            <person name="Qian J."/>
            <person name="Song J."/>
            <person name="Luo H."/>
            <person name="Xiang L."/>
            <person name="Li Y."/>
            <person name="Xu Z."/>
            <person name="Ji A."/>
            <person name="Wang L."/>
            <person name="Lu S."/>
            <person name="Hayward A."/>
            <person name="Sun W."/>
            <person name="Li X."/>
            <person name="Schwartz D.C."/>
            <person name="Wang Y."/>
            <person name="Chen S."/>
        </authorList>
    </citation>
    <scope>NUCLEOTIDE SEQUENCE [LARGE SCALE GENOMIC DNA]</scope>
    <source>
        <strain evidence="1 2">ZZ0214-1</strain>
    </source>
</reference>
<gene>
    <name evidence="1" type="ORF">GSI_02587</name>
</gene>
<evidence type="ECO:0000313" key="1">
    <source>
        <dbReference type="EMBL" id="PIL34800.1"/>
    </source>
</evidence>
<dbReference type="AlphaFoldDB" id="A0A2G8SM26"/>
<proteinExistence type="predicted"/>
<dbReference type="EMBL" id="AYKW01000004">
    <property type="protein sequence ID" value="PIL34800.1"/>
    <property type="molecule type" value="Genomic_DNA"/>
</dbReference>
<protein>
    <submittedName>
        <fullName evidence="1">Uncharacterized protein</fullName>
    </submittedName>
</protein>
<evidence type="ECO:0000313" key="2">
    <source>
        <dbReference type="Proteomes" id="UP000230002"/>
    </source>
</evidence>
<dbReference type="OrthoDB" id="2762023at2759"/>
<name>A0A2G8SM26_9APHY</name>
<keyword evidence="2" id="KW-1185">Reference proteome</keyword>
<sequence length="123" mass="13661">MSAQYHAPEGARALLELAARQVLQQRDPDLFMKGGAMDPVELSADPLVVLKKTGGTTGHQQEGEDYIHYTLEIPALTARTFSLYVTRVSVDPVANRAALSRAIVWFIYNYYQASTFTRDEPAT</sequence>
<comment type="caution">
    <text evidence="1">The sequence shown here is derived from an EMBL/GenBank/DDBJ whole genome shotgun (WGS) entry which is preliminary data.</text>
</comment>
<accession>A0A2G8SM26</accession>
<organism evidence="1 2">
    <name type="scientific">Ganoderma sinense ZZ0214-1</name>
    <dbReference type="NCBI Taxonomy" id="1077348"/>
    <lineage>
        <taxon>Eukaryota</taxon>
        <taxon>Fungi</taxon>
        <taxon>Dikarya</taxon>
        <taxon>Basidiomycota</taxon>
        <taxon>Agaricomycotina</taxon>
        <taxon>Agaricomycetes</taxon>
        <taxon>Polyporales</taxon>
        <taxon>Polyporaceae</taxon>
        <taxon>Ganoderma</taxon>
    </lineage>
</organism>
<dbReference type="Proteomes" id="UP000230002">
    <property type="component" value="Unassembled WGS sequence"/>
</dbReference>